<keyword evidence="1" id="KW-0812">Transmembrane</keyword>
<organism evidence="2 3">
    <name type="scientific">Dactylosporangium roseum</name>
    <dbReference type="NCBI Taxonomy" id="47989"/>
    <lineage>
        <taxon>Bacteria</taxon>
        <taxon>Bacillati</taxon>
        <taxon>Actinomycetota</taxon>
        <taxon>Actinomycetes</taxon>
        <taxon>Micromonosporales</taxon>
        <taxon>Micromonosporaceae</taxon>
        <taxon>Dactylosporangium</taxon>
    </lineage>
</organism>
<feature type="transmembrane region" description="Helical" evidence="1">
    <location>
        <begin position="149"/>
        <end position="179"/>
    </location>
</feature>
<protein>
    <submittedName>
        <fullName evidence="2">ABC-2 family transporter protein</fullName>
    </submittedName>
</protein>
<dbReference type="RefSeq" id="WP_260728800.1">
    <property type="nucleotide sequence ID" value="NZ_BAAABS010000064.1"/>
</dbReference>
<reference evidence="2" key="1">
    <citation type="submission" date="2021-04" db="EMBL/GenBank/DDBJ databases">
        <title>Biosynthetic gene clusters of Dactylosporangioum roseum.</title>
        <authorList>
            <person name="Hartkoorn R.C."/>
            <person name="Beaudoing E."/>
            <person name="Hot D."/>
            <person name="Moureu S."/>
        </authorList>
    </citation>
    <scope>NUCLEOTIDE SEQUENCE</scope>
    <source>
        <strain evidence="2">NRRL B-16295</strain>
    </source>
</reference>
<dbReference type="PANTHER" id="PTHR36833:SF1">
    <property type="entry name" value="INTEGRAL MEMBRANE TRANSPORT PROTEIN"/>
    <property type="match status" value="1"/>
</dbReference>
<accession>A0ABY5ZBB2</accession>
<name>A0ABY5ZBB2_9ACTN</name>
<dbReference type="Pfam" id="PF06182">
    <property type="entry name" value="ABC2_membrane_6"/>
    <property type="match status" value="1"/>
</dbReference>
<keyword evidence="3" id="KW-1185">Reference proteome</keyword>
<dbReference type="InterPro" id="IPR010390">
    <property type="entry name" value="ABC-2_transporter-like"/>
</dbReference>
<evidence type="ECO:0000256" key="1">
    <source>
        <dbReference type="SAM" id="Phobius"/>
    </source>
</evidence>
<feature type="transmembrane region" description="Helical" evidence="1">
    <location>
        <begin position="62"/>
        <end position="82"/>
    </location>
</feature>
<feature type="transmembrane region" description="Helical" evidence="1">
    <location>
        <begin position="29"/>
        <end position="50"/>
    </location>
</feature>
<gene>
    <name evidence="2" type="ORF">Drose_14835</name>
</gene>
<sequence length="264" mass="29305">MTWLKTSIDLFLLNSRANTQRLLQYRTDFAVGVAITFFFTLLSPLLQYLLYTRSNGYPGWTWSQILLLQAILLLVGGLRDIFFGDVSKHIQNLMAKGELDQVLLKPFPPLLFVLTSSFSPFSVVTVVVGSGAVVWAYGRSGAPVGPMPVMSFVVFLLAGLTLYLTESVLFCALTVRWTYPLRLRETLQKIIRFGDPPMEVYPPVVRAALSTVLPLAVATYWPAQALLGRLTVVAWISLACTVLLLIGAVRLWNRQLNQYSSAGG</sequence>
<feature type="transmembrane region" description="Helical" evidence="1">
    <location>
        <begin position="233"/>
        <end position="252"/>
    </location>
</feature>
<evidence type="ECO:0000313" key="2">
    <source>
        <dbReference type="EMBL" id="UWZ39396.1"/>
    </source>
</evidence>
<proteinExistence type="predicted"/>
<evidence type="ECO:0000313" key="3">
    <source>
        <dbReference type="Proteomes" id="UP001058271"/>
    </source>
</evidence>
<feature type="transmembrane region" description="Helical" evidence="1">
    <location>
        <begin position="110"/>
        <end position="137"/>
    </location>
</feature>
<dbReference type="PANTHER" id="PTHR36833">
    <property type="entry name" value="SLR0610 PROTEIN-RELATED"/>
    <property type="match status" value="1"/>
</dbReference>
<keyword evidence="1" id="KW-0472">Membrane</keyword>
<dbReference type="EMBL" id="CP073721">
    <property type="protein sequence ID" value="UWZ39396.1"/>
    <property type="molecule type" value="Genomic_DNA"/>
</dbReference>
<dbReference type="Proteomes" id="UP001058271">
    <property type="component" value="Chromosome"/>
</dbReference>
<keyword evidence="1" id="KW-1133">Transmembrane helix</keyword>